<dbReference type="Gene3D" id="3.30.2010.10">
    <property type="entry name" value="Metalloproteases ('zincins'), catalytic domain"/>
    <property type="match status" value="1"/>
</dbReference>
<evidence type="ECO:0000256" key="6">
    <source>
        <dbReference type="RuleBase" id="RU003983"/>
    </source>
</evidence>
<evidence type="ECO:0000256" key="8">
    <source>
        <dbReference type="SAM" id="SignalP"/>
    </source>
</evidence>
<dbReference type="GO" id="GO:0046872">
    <property type="term" value="F:metal ion binding"/>
    <property type="evidence" value="ECO:0007669"/>
    <property type="project" value="UniProtKB-KW"/>
</dbReference>
<dbReference type="InterPro" id="IPR001915">
    <property type="entry name" value="Peptidase_M48"/>
</dbReference>
<keyword evidence="3 6" id="KW-0378">Hydrolase</keyword>
<name>A0A7D5SLE6_9BACT</name>
<feature type="domain" description="Peptidase M48" evidence="9">
    <location>
        <begin position="99"/>
        <end position="314"/>
    </location>
</feature>
<organism evidence="10">
    <name type="scientific">Archangium gephyra</name>
    <dbReference type="NCBI Taxonomy" id="48"/>
    <lineage>
        <taxon>Bacteria</taxon>
        <taxon>Pseudomonadati</taxon>
        <taxon>Myxococcota</taxon>
        <taxon>Myxococcia</taxon>
        <taxon>Myxococcales</taxon>
        <taxon>Cystobacterineae</taxon>
        <taxon>Archangiaceae</taxon>
        <taxon>Archangium</taxon>
    </lineage>
</organism>
<keyword evidence="4 6" id="KW-0862">Zinc</keyword>
<sequence length="357" mass="38485">MARRQVTTLVACLLLGGLPGCAALRRVVSQSHGDLGQLARRSEEADLRADAMQKDCDALKARAISYEEENAFGGAVSVDWVSRGGGLTRRPGAKALHVQLNKIGKNLAAQSSRPGLPWTFGVLQSDGVNAVSGPGGYVFVSEGLLAQLDNEAQLAGVLAHEIAHITGKHAMREYQRYLVEQCEGGVSTERTKPLKQFGEDKVQEIGRAVGGLGQMIPSAELRGLFNQLATQANFDFNTLSQKAIQAITHGVVARLSEKGFGEEDEYVADTEAVELMAAAGYAPEEYVAFLSKLPDKGLSTEHPRKDKRQSRLRAHLAALRERSSDTDFLTSVDLSQTKVVPLRDALQTKPAATPPTR</sequence>
<comment type="cofactor">
    <cofactor evidence="6">
        <name>Zn(2+)</name>
        <dbReference type="ChEBI" id="CHEBI:29105"/>
    </cofactor>
    <text evidence="6">Binds 1 zinc ion per subunit.</text>
</comment>
<evidence type="ECO:0000256" key="3">
    <source>
        <dbReference type="ARBA" id="ARBA00022801"/>
    </source>
</evidence>
<dbReference type="GO" id="GO:0004222">
    <property type="term" value="F:metalloendopeptidase activity"/>
    <property type="evidence" value="ECO:0007669"/>
    <property type="project" value="InterPro"/>
</dbReference>
<proteinExistence type="inferred from homology"/>
<dbReference type="Pfam" id="PF01435">
    <property type="entry name" value="Peptidase_M48"/>
    <property type="match status" value="1"/>
</dbReference>
<evidence type="ECO:0000256" key="7">
    <source>
        <dbReference type="SAM" id="Coils"/>
    </source>
</evidence>
<dbReference type="GO" id="GO:0016020">
    <property type="term" value="C:membrane"/>
    <property type="evidence" value="ECO:0007669"/>
    <property type="project" value="TreeGrafter"/>
</dbReference>
<protein>
    <submittedName>
        <fullName evidence="10">Peptidase M48 Ste24p</fullName>
    </submittedName>
</protein>
<evidence type="ECO:0000313" key="10">
    <source>
        <dbReference type="EMBL" id="QLH55418.1"/>
    </source>
</evidence>
<dbReference type="EMBL" id="MN731362">
    <property type="protein sequence ID" value="QLH55418.1"/>
    <property type="molecule type" value="Genomic_DNA"/>
</dbReference>
<accession>A0A7D5SLE6</accession>
<feature type="signal peptide" evidence="8">
    <location>
        <begin position="1"/>
        <end position="22"/>
    </location>
</feature>
<dbReference type="InterPro" id="IPR051156">
    <property type="entry name" value="Mito/Outer_Membr_Metalloprot"/>
</dbReference>
<evidence type="ECO:0000256" key="1">
    <source>
        <dbReference type="ARBA" id="ARBA00022670"/>
    </source>
</evidence>
<keyword evidence="5 6" id="KW-0482">Metalloprotease</keyword>
<feature type="coiled-coil region" evidence="7">
    <location>
        <begin position="42"/>
        <end position="69"/>
    </location>
</feature>
<reference evidence="10" key="1">
    <citation type="journal article" date="2020" name="ACS Chem. Biol.">
        <title>Biosynthesis of cittilins, unusual ribosomally synthesized and post-translationally modified peptides from Myxococcus xanthus.</title>
        <authorList>
            <person name="Hug J.J."/>
            <person name="Dastbaz J."/>
            <person name="Adam S."/>
            <person name="Revermann O."/>
            <person name="Koehnke J."/>
            <person name="Krug D."/>
            <person name="Muller R."/>
        </authorList>
    </citation>
    <scope>NUCLEOTIDE SEQUENCE</scope>
    <source>
        <strain evidence="10">Ar8082</strain>
    </source>
</reference>
<evidence type="ECO:0000256" key="5">
    <source>
        <dbReference type="ARBA" id="ARBA00023049"/>
    </source>
</evidence>
<keyword evidence="7" id="KW-0175">Coiled coil</keyword>
<comment type="similarity">
    <text evidence="6">Belongs to the peptidase M48 family.</text>
</comment>
<evidence type="ECO:0000259" key="9">
    <source>
        <dbReference type="Pfam" id="PF01435"/>
    </source>
</evidence>
<evidence type="ECO:0000256" key="2">
    <source>
        <dbReference type="ARBA" id="ARBA00022723"/>
    </source>
</evidence>
<evidence type="ECO:0000256" key="4">
    <source>
        <dbReference type="ARBA" id="ARBA00022833"/>
    </source>
</evidence>
<keyword evidence="1 6" id="KW-0645">Protease</keyword>
<dbReference type="AlphaFoldDB" id="A0A7D5SLE6"/>
<dbReference type="PANTHER" id="PTHR22726">
    <property type="entry name" value="METALLOENDOPEPTIDASE OMA1"/>
    <property type="match status" value="1"/>
</dbReference>
<dbReference type="PANTHER" id="PTHR22726:SF1">
    <property type="entry name" value="METALLOENDOPEPTIDASE OMA1, MITOCHONDRIAL"/>
    <property type="match status" value="1"/>
</dbReference>
<keyword evidence="2" id="KW-0479">Metal-binding</keyword>
<dbReference type="GO" id="GO:0051603">
    <property type="term" value="P:proteolysis involved in protein catabolic process"/>
    <property type="evidence" value="ECO:0007669"/>
    <property type="project" value="TreeGrafter"/>
</dbReference>
<keyword evidence="8" id="KW-0732">Signal</keyword>
<feature type="chain" id="PRO_5028469430" evidence="8">
    <location>
        <begin position="23"/>
        <end position="357"/>
    </location>
</feature>